<feature type="non-terminal residue" evidence="2">
    <location>
        <position position="1"/>
    </location>
</feature>
<dbReference type="HOGENOM" id="CLU_1987229_0_0_1"/>
<gene>
    <name evidence="2" type="ORF">SINV_16568</name>
</gene>
<protein>
    <submittedName>
        <fullName evidence="2">Uncharacterized protein</fullName>
    </submittedName>
</protein>
<keyword evidence="1" id="KW-0812">Transmembrane</keyword>
<feature type="transmembrane region" description="Helical" evidence="1">
    <location>
        <begin position="58"/>
        <end position="76"/>
    </location>
</feature>
<evidence type="ECO:0000256" key="1">
    <source>
        <dbReference type="SAM" id="Phobius"/>
    </source>
</evidence>
<accession>E9J3F5</accession>
<keyword evidence="1" id="KW-1133">Transmembrane helix</keyword>
<feature type="non-terminal residue" evidence="2">
    <location>
        <position position="126"/>
    </location>
</feature>
<dbReference type="EMBL" id="GL768065">
    <property type="protein sequence ID" value="EFZ12652.1"/>
    <property type="molecule type" value="Genomic_DNA"/>
</dbReference>
<organism>
    <name type="scientific">Solenopsis invicta</name>
    <name type="common">Red imported fire ant</name>
    <name type="synonym">Solenopsis wagneri</name>
    <dbReference type="NCBI Taxonomy" id="13686"/>
    <lineage>
        <taxon>Eukaryota</taxon>
        <taxon>Metazoa</taxon>
        <taxon>Ecdysozoa</taxon>
        <taxon>Arthropoda</taxon>
        <taxon>Hexapoda</taxon>
        <taxon>Insecta</taxon>
        <taxon>Pterygota</taxon>
        <taxon>Neoptera</taxon>
        <taxon>Endopterygota</taxon>
        <taxon>Hymenoptera</taxon>
        <taxon>Apocrita</taxon>
        <taxon>Aculeata</taxon>
        <taxon>Formicoidea</taxon>
        <taxon>Formicidae</taxon>
        <taxon>Myrmicinae</taxon>
        <taxon>Solenopsis</taxon>
    </lineage>
</organism>
<dbReference type="AlphaFoldDB" id="E9J3F5"/>
<feature type="transmembrane region" description="Helical" evidence="1">
    <location>
        <begin position="22"/>
        <end position="46"/>
    </location>
</feature>
<feature type="transmembrane region" description="Helical" evidence="1">
    <location>
        <begin position="82"/>
        <end position="100"/>
    </location>
</feature>
<proteinExistence type="predicted"/>
<reference evidence="2" key="1">
    <citation type="journal article" date="2011" name="Proc. Natl. Acad. Sci. U.S.A.">
        <title>The genome of the fire ant Solenopsis invicta.</title>
        <authorList>
            <person name="Wurm Y."/>
            <person name="Wang J."/>
            <person name="Riba-Grognuz O."/>
            <person name="Corona M."/>
            <person name="Nygaard S."/>
            <person name="Hunt B.G."/>
            <person name="Ingram K.K."/>
            <person name="Falquet L."/>
            <person name="Nipitwattanaphon M."/>
            <person name="Gotzek D."/>
            <person name="Dijkstra M.B."/>
            <person name="Oettler J."/>
            <person name="Comtesse F."/>
            <person name="Shih C.J."/>
            <person name="Wu W.J."/>
            <person name="Yang C.C."/>
            <person name="Thomas J."/>
            <person name="Beaudoing E."/>
            <person name="Pradervand S."/>
            <person name="Flegel V."/>
            <person name="Cook E.D."/>
            <person name="Fabbretti R."/>
            <person name="Stockinger H."/>
            <person name="Long L."/>
            <person name="Farmerie W.G."/>
            <person name="Oakey J."/>
            <person name="Boomsma J.J."/>
            <person name="Pamilo P."/>
            <person name="Yi S.V."/>
            <person name="Heinze J."/>
            <person name="Goodisman M.A."/>
            <person name="Farinelli L."/>
            <person name="Harshman K."/>
            <person name="Hulo N."/>
            <person name="Cerutti L."/>
            <person name="Xenarios I."/>
            <person name="Shoemaker D."/>
            <person name="Keller L."/>
        </authorList>
    </citation>
    <scope>NUCLEOTIDE SEQUENCE [LARGE SCALE GENOMIC DNA]</scope>
</reference>
<name>E9J3F5_SOLIN</name>
<evidence type="ECO:0000313" key="2">
    <source>
        <dbReference type="EMBL" id="EFZ12652.1"/>
    </source>
</evidence>
<keyword evidence="1" id="KW-0472">Membrane</keyword>
<sequence length="126" mass="14216">LTTVHTNLSNNHSLLVQFFPNFFFPIPHTSLITIATFLTFSSICSFCPPFAIIMYPRYLYLFTSCILFPFHFHIIFSCLPPSLLHLITFVFSTFTSNFFCSTYPSNVFINPFIPASSSATTATSSA</sequence>